<evidence type="ECO:0008006" key="4">
    <source>
        <dbReference type="Google" id="ProtNLM"/>
    </source>
</evidence>
<feature type="non-terminal residue" evidence="2">
    <location>
        <position position="99"/>
    </location>
</feature>
<comment type="caution">
    <text evidence="2">The sequence shown here is derived from an EMBL/GenBank/DDBJ whole genome shotgun (WGS) entry which is preliminary data.</text>
</comment>
<dbReference type="Proteomes" id="UP001589769">
    <property type="component" value="Unassembled WGS sequence"/>
</dbReference>
<sequence length="99" mass="11589">MNIYVEKTPEPKYGRVFTHSFIIFNIILIIIIKFAAPYAQQHINAKNCINFFDKQNFQQAITPCLKVHDSTDSGIQWRLGLLYDLGNGVRQDYQQAKYY</sequence>
<dbReference type="EMBL" id="JBHLWA010000027">
    <property type="protein sequence ID" value="MFC0323115.1"/>
    <property type="molecule type" value="Genomic_DNA"/>
</dbReference>
<proteinExistence type="predicted"/>
<keyword evidence="1" id="KW-0812">Transmembrane</keyword>
<dbReference type="Gene3D" id="1.25.40.10">
    <property type="entry name" value="Tetratricopeptide repeat domain"/>
    <property type="match status" value="1"/>
</dbReference>
<name>A0ABV6HW54_9PAST</name>
<dbReference type="InterPro" id="IPR011990">
    <property type="entry name" value="TPR-like_helical_dom_sf"/>
</dbReference>
<organism evidence="2 3">
    <name type="scientific">Gallibacterium melopsittaci</name>
    <dbReference type="NCBI Taxonomy" id="516063"/>
    <lineage>
        <taxon>Bacteria</taxon>
        <taxon>Pseudomonadati</taxon>
        <taxon>Pseudomonadota</taxon>
        <taxon>Gammaproteobacteria</taxon>
        <taxon>Pasteurellales</taxon>
        <taxon>Pasteurellaceae</taxon>
        <taxon>Gallibacterium</taxon>
    </lineage>
</organism>
<dbReference type="SUPFAM" id="SSF81901">
    <property type="entry name" value="HCP-like"/>
    <property type="match status" value="1"/>
</dbReference>
<evidence type="ECO:0000313" key="3">
    <source>
        <dbReference type="Proteomes" id="UP001589769"/>
    </source>
</evidence>
<evidence type="ECO:0000313" key="2">
    <source>
        <dbReference type="EMBL" id="MFC0323115.1"/>
    </source>
</evidence>
<evidence type="ECO:0000256" key="1">
    <source>
        <dbReference type="SAM" id="Phobius"/>
    </source>
</evidence>
<keyword evidence="1" id="KW-0472">Membrane</keyword>
<keyword evidence="1" id="KW-1133">Transmembrane helix</keyword>
<keyword evidence="3" id="KW-1185">Reference proteome</keyword>
<reference evidence="2 3" key="1">
    <citation type="submission" date="2024-09" db="EMBL/GenBank/DDBJ databases">
        <authorList>
            <person name="Sun Q."/>
            <person name="Mori K."/>
        </authorList>
    </citation>
    <scope>NUCLEOTIDE SEQUENCE [LARGE SCALE GENOMIC DNA]</scope>
    <source>
        <strain evidence="2 3">CCM 7538</strain>
    </source>
</reference>
<accession>A0ABV6HW54</accession>
<gene>
    <name evidence="2" type="ORF">ACFFHT_06020</name>
</gene>
<protein>
    <recommendedName>
        <fullName evidence="4">Sel1 repeat family protein</fullName>
    </recommendedName>
</protein>
<feature type="transmembrane region" description="Helical" evidence="1">
    <location>
        <begin position="16"/>
        <end position="36"/>
    </location>
</feature>